<dbReference type="InterPro" id="IPR001584">
    <property type="entry name" value="Integrase_cat-core"/>
</dbReference>
<dbReference type="Proteomes" id="UP000001919">
    <property type="component" value="Chromosome"/>
</dbReference>
<dbReference type="EMBL" id="CP001643">
    <property type="protein sequence ID" value="ACU86609.1"/>
    <property type="molecule type" value="Genomic_DNA"/>
</dbReference>
<name>C7MHU2_BRAFD</name>
<protein>
    <submittedName>
        <fullName evidence="3">Integrase family protein</fullName>
    </submittedName>
</protein>
<dbReference type="Pfam" id="PF00665">
    <property type="entry name" value="rve"/>
    <property type="match status" value="1"/>
</dbReference>
<dbReference type="Gene3D" id="3.30.420.10">
    <property type="entry name" value="Ribonuclease H-like superfamily/Ribonuclease H"/>
    <property type="match status" value="1"/>
</dbReference>
<dbReference type="InterPro" id="IPR012337">
    <property type="entry name" value="RNaseH-like_sf"/>
</dbReference>
<evidence type="ECO:0000313" key="4">
    <source>
        <dbReference type="Proteomes" id="UP000001919"/>
    </source>
</evidence>
<evidence type="ECO:0000256" key="1">
    <source>
        <dbReference type="SAM" id="MobiDB-lite"/>
    </source>
</evidence>
<evidence type="ECO:0000259" key="2">
    <source>
        <dbReference type="PROSITE" id="PS50994"/>
    </source>
</evidence>
<sequence>MSKNQPVDPRVRLAISRWPEDAPRGTVTSFCVEHGISRKTFYVLRARLREEGPAAVLEPKSRRPSSSPTRIGEDVKDQAVAVRAALEASGLDHGPISVFDRMGAMGLESPSVAALARIFRERGVARADPKKKPRSAYRRFVYPAPNACWQLDATGYVLIDGRSCTIFQLQDDHSRLAVASLVAPAETTQAALDVFLKGVARYGVPQRLLTDNGAAMNPTRRGWPSPLVTHATGLGVQAITGKPFKPTTQGKNERFHQTLFRWLDQQPLAETISQLQAMVDNFDIIYNQQRRHQGLPGRITPQQAWDATPVAEAPKPPAAPIDVLLPAPLDEVLHPGEEPQALDYTAWGDPFDKEAGQRVLRTGSNGSIVLRRITFYLSKRRAGEHVRVIWDATGLVVIDVHGEVLIKHPWPPAGTTYVGNGKPRGRPRKTPRPE</sequence>
<dbReference type="KEGG" id="bfa:Bfae_28440"/>
<dbReference type="Pfam" id="PF13518">
    <property type="entry name" value="HTH_28"/>
    <property type="match status" value="1"/>
</dbReference>
<dbReference type="InterPro" id="IPR055247">
    <property type="entry name" value="InsJ-like_HTH"/>
</dbReference>
<proteinExistence type="predicted"/>
<dbReference type="HOGENOM" id="CLU_027402_15_3_11"/>
<dbReference type="AlphaFoldDB" id="C7MHU2"/>
<dbReference type="PROSITE" id="PS50994">
    <property type="entry name" value="INTEGRASE"/>
    <property type="match status" value="1"/>
</dbReference>
<feature type="compositionally biased region" description="Basic residues" evidence="1">
    <location>
        <begin position="423"/>
        <end position="434"/>
    </location>
</feature>
<dbReference type="OrthoDB" id="52928at2"/>
<reference evidence="3 4" key="1">
    <citation type="journal article" date="2009" name="Stand. Genomic Sci.">
        <title>Complete genome sequence of Brachybacterium faecium type strain (Schefferle 6-10).</title>
        <authorList>
            <person name="Lapidus A."/>
            <person name="Pukall R."/>
            <person name="Labuttii K."/>
            <person name="Copeland A."/>
            <person name="Del Rio T.G."/>
            <person name="Nolan M."/>
            <person name="Chen F."/>
            <person name="Lucas S."/>
            <person name="Tice H."/>
            <person name="Cheng J.F."/>
            <person name="Bruce D."/>
            <person name="Goodwin L."/>
            <person name="Pitluck S."/>
            <person name="Rohde M."/>
            <person name="Goker M."/>
            <person name="Pati A."/>
            <person name="Ivanova N."/>
            <person name="Mavrommatis K."/>
            <person name="Chen A."/>
            <person name="Palaniappan K."/>
            <person name="D'haeseleer P."/>
            <person name="Chain P."/>
            <person name="Bristow J."/>
            <person name="Eisen J.A."/>
            <person name="Markowitz V."/>
            <person name="Hugenholtz P."/>
            <person name="Kyrpides N.C."/>
            <person name="Klenk H.P."/>
        </authorList>
    </citation>
    <scope>NUCLEOTIDE SEQUENCE [LARGE SCALE GENOMIC DNA]</scope>
    <source>
        <strain evidence="4">ATCC 43885 / DSM 4810 / JCM 11609 / LMG 19847 / NBRC 14762 / NCIMB 9860 / 6-10</strain>
    </source>
</reference>
<accession>C7MHU2</accession>
<evidence type="ECO:0000313" key="3">
    <source>
        <dbReference type="EMBL" id="ACU86609.1"/>
    </source>
</evidence>
<dbReference type="STRING" id="446465.Bfae_28440"/>
<dbReference type="PANTHER" id="PTHR35004:SF7">
    <property type="entry name" value="INTEGRASE PROTEIN"/>
    <property type="match status" value="1"/>
</dbReference>
<dbReference type="eggNOG" id="COG2801">
    <property type="taxonomic scope" value="Bacteria"/>
</dbReference>
<dbReference type="SUPFAM" id="SSF53098">
    <property type="entry name" value="Ribonuclease H-like"/>
    <property type="match status" value="1"/>
</dbReference>
<dbReference type="Pfam" id="PF13683">
    <property type="entry name" value="rve_3"/>
    <property type="match status" value="1"/>
</dbReference>
<organism evidence="3 4">
    <name type="scientific">Brachybacterium faecium (strain ATCC 43885 / DSM 4810 / JCM 11609 / LMG 19847 / NBRC 14762 / NCIMB 9860 / 6-10)</name>
    <dbReference type="NCBI Taxonomy" id="446465"/>
    <lineage>
        <taxon>Bacteria</taxon>
        <taxon>Bacillati</taxon>
        <taxon>Actinomycetota</taxon>
        <taxon>Actinomycetes</taxon>
        <taxon>Micrococcales</taxon>
        <taxon>Dermabacteraceae</taxon>
        <taxon>Brachybacterium</taxon>
    </lineage>
</organism>
<feature type="domain" description="Integrase catalytic" evidence="2">
    <location>
        <begin position="141"/>
        <end position="309"/>
    </location>
</feature>
<feature type="region of interest" description="Disordered" evidence="1">
    <location>
        <begin position="411"/>
        <end position="434"/>
    </location>
</feature>
<dbReference type="PANTHER" id="PTHR35004">
    <property type="entry name" value="TRANSPOSASE RV3428C-RELATED"/>
    <property type="match status" value="1"/>
</dbReference>
<gene>
    <name evidence="3" type="ordered locus">Bfae_28440</name>
</gene>
<dbReference type="InterPro" id="IPR036397">
    <property type="entry name" value="RNaseH_sf"/>
</dbReference>
<keyword evidence="4" id="KW-1185">Reference proteome</keyword>
<feature type="region of interest" description="Disordered" evidence="1">
    <location>
        <begin position="55"/>
        <end position="74"/>
    </location>
</feature>
<dbReference type="GO" id="GO:0003676">
    <property type="term" value="F:nucleic acid binding"/>
    <property type="evidence" value="ECO:0007669"/>
    <property type="project" value="InterPro"/>
</dbReference>
<dbReference type="GO" id="GO:0015074">
    <property type="term" value="P:DNA integration"/>
    <property type="evidence" value="ECO:0007669"/>
    <property type="project" value="InterPro"/>
</dbReference>